<dbReference type="InterPro" id="IPR017871">
    <property type="entry name" value="ABC_transporter-like_CS"/>
</dbReference>
<evidence type="ECO:0000256" key="3">
    <source>
        <dbReference type="ARBA" id="ARBA00022840"/>
    </source>
</evidence>
<keyword evidence="1" id="KW-0813">Transport</keyword>
<dbReference type="PANTHER" id="PTHR42788">
    <property type="entry name" value="TAURINE IMPORT ATP-BINDING PROTEIN-RELATED"/>
    <property type="match status" value="1"/>
</dbReference>
<dbReference type="PROSITE" id="PS00211">
    <property type="entry name" value="ABC_TRANSPORTER_1"/>
    <property type="match status" value="1"/>
</dbReference>
<protein>
    <submittedName>
        <fullName evidence="5">ABC transporter ATP-binding protein</fullName>
    </submittedName>
</protein>
<dbReference type="Gene3D" id="3.40.50.300">
    <property type="entry name" value="P-loop containing nucleotide triphosphate hydrolases"/>
    <property type="match status" value="1"/>
</dbReference>
<comment type="caution">
    <text evidence="5">The sequence shown here is derived from an EMBL/GenBank/DDBJ whole genome shotgun (WGS) entry which is preliminary data.</text>
</comment>
<dbReference type="PANTHER" id="PTHR42788:SF13">
    <property type="entry name" value="ALIPHATIC SULFONATES IMPORT ATP-BINDING PROTEIN SSUB"/>
    <property type="match status" value="1"/>
</dbReference>
<dbReference type="InterPro" id="IPR027417">
    <property type="entry name" value="P-loop_NTPase"/>
</dbReference>
<dbReference type="GO" id="GO:0016887">
    <property type="term" value="F:ATP hydrolysis activity"/>
    <property type="evidence" value="ECO:0007669"/>
    <property type="project" value="InterPro"/>
</dbReference>
<evidence type="ECO:0000259" key="4">
    <source>
        <dbReference type="PROSITE" id="PS50893"/>
    </source>
</evidence>
<dbReference type="CDD" id="cd03293">
    <property type="entry name" value="ABC_NrtD_SsuB_transporters"/>
    <property type="match status" value="1"/>
</dbReference>
<feature type="domain" description="ABC transporter" evidence="4">
    <location>
        <begin position="34"/>
        <end position="268"/>
    </location>
</feature>
<gene>
    <name evidence="5" type="ORF">C7B43_07135</name>
</gene>
<dbReference type="GO" id="GO:0005524">
    <property type="term" value="F:ATP binding"/>
    <property type="evidence" value="ECO:0007669"/>
    <property type="project" value="UniProtKB-KW"/>
</dbReference>
<dbReference type="SUPFAM" id="SSF52540">
    <property type="entry name" value="P-loop containing nucleoside triphosphate hydrolases"/>
    <property type="match status" value="1"/>
</dbReference>
<dbReference type="InterPro" id="IPR003439">
    <property type="entry name" value="ABC_transporter-like_ATP-bd"/>
</dbReference>
<dbReference type="PROSITE" id="PS50893">
    <property type="entry name" value="ABC_TRANSPORTER_2"/>
    <property type="match status" value="1"/>
</dbReference>
<dbReference type="InterPro" id="IPR050166">
    <property type="entry name" value="ABC_transporter_ATP-bind"/>
</dbReference>
<evidence type="ECO:0000313" key="6">
    <source>
        <dbReference type="Proteomes" id="UP000242699"/>
    </source>
</evidence>
<proteinExistence type="predicted"/>
<reference evidence="5 6" key="1">
    <citation type="journal article" date="2014" name="BMC Genomics">
        <title>Comparison of environmental and isolate Sulfobacillus genomes reveals diverse carbon, sulfur, nitrogen, and hydrogen metabolisms.</title>
        <authorList>
            <person name="Justice N.B."/>
            <person name="Norman A."/>
            <person name="Brown C.T."/>
            <person name="Singh A."/>
            <person name="Thomas B.C."/>
            <person name="Banfield J.F."/>
        </authorList>
    </citation>
    <scope>NUCLEOTIDE SEQUENCE [LARGE SCALE GENOMIC DNA]</scope>
    <source>
        <strain evidence="5">AMDSBA1</strain>
    </source>
</reference>
<accession>A0A2T2X6D7</accession>
<evidence type="ECO:0000313" key="5">
    <source>
        <dbReference type="EMBL" id="PSR30049.1"/>
    </source>
</evidence>
<dbReference type="SMART" id="SM00382">
    <property type="entry name" value="AAA"/>
    <property type="match status" value="1"/>
</dbReference>
<dbReference type="EMBL" id="PXYT01000013">
    <property type="protein sequence ID" value="PSR30049.1"/>
    <property type="molecule type" value="Genomic_DNA"/>
</dbReference>
<evidence type="ECO:0000256" key="1">
    <source>
        <dbReference type="ARBA" id="ARBA00022448"/>
    </source>
</evidence>
<dbReference type="Proteomes" id="UP000242699">
    <property type="component" value="Unassembled WGS sequence"/>
</dbReference>
<keyword evidence="2" id="KW-0547">Nucleotide-binding</keyword>
<dbReference type="AlphaFoldDB" id="A0A2T2X6D7"/>
<sequence>MWIPRSAKPFTSSRTRAVPKSVVKAVREGAGTVIELNTLTKFYPPTKRGAQPVLAVDHVNMTMDNGEFLCIVGPSGCGKTTILNMLAGFERPSQGQIVLDGKVVDKPGPERVVVFQQPSLFPWMSVFDNIALGLTLREGKRPQHAEKVQAIIETVGLNGFEKHFPYQLSGGMQQRAAIARALITEPEILLMDEPFGALDAQTRTEMQRFLLTLWERLRPTVLFITHDVEEAIILADRVAVMTPRPGKIAADISIDLGRPRQWDVSLSPEFLHYKKTVLNILRPSGKSSQIAH</sequence>
<keyword evidence="3 5" id="KW-0067">ATP-binding</keyword>
<name>A0A2T2X6D7_9FIRM</name>
<dbReference type="InterPro" id="IPR003593">
    <property type="entry name" value="AAA+_ATPase"/>
</dbReference>
<organism evidence="5 6">
    <name type="scientific">Sulfobacillus benefaciens</name>
    <dbReference type="NCBI Taxonomy" id="453960"/>
    <lineage>
        <taxon>Bacteria</taxon>
        <taxon>Bacillati</taxon>
        <taxon>Bacillota</taxon>
        <taxon>Clostridia</taxon>
        <taxon>Eubacteriales</taxon>
        <taxon>Clostridiales Family XVII. Incertae Sedis</taxon>
        <taxon>Sulfobacillus</taxon>
    </lineage>
</organism>
<dbReference type="Pfam" id="PF00005">
    <property type="entry name" value="ABC_tran"/>
    <property type="match status" value="1"/>
</dbReference>
<evidence type="ECO:0000256" key="2">
    <source>
        <dbReference type="ARBA" id="ARBA00022741"/>
    </source>
</evidence>